<dbReference type="Proteomes" id="UP000824166">
    <property type="component" value="Unassembled WGS sequence"/>
</dbReference>
<keyword evidence="2" id="KW-0732">Signal</keyword>
<dbReference type="InterPro" id="IPR050490">
    <property type="entry name" value="Bact_solute-bd_prot1"/>
</dbReference>
<protein>
    <submittedName>
        <fullName evidence="3">ABC transporter substrate-binding protein</fullName>
    </submittedName>
</protein>
<reference evidence="3 4" key="1">
    <citation type="submission" date="2021-06" db="EMBL/GenBank/DDBJ databases">
        <authorList>
            <person name="Jeong J.W."/>
        </authorList>
    </citation>
    <scope>NUCLEOTIDE SEQUENCE [LARGE SCALE GENOMIC DNA]</scope>
    <source>
        <strain evidence="3 4">MMS21-TAE1-1</strain>
    </source>
</reference>
<evidence type="ECO:0000313" key="3">
    <source>
        <dbReference type="EMBL" id="MBU8864998.1"/>
    </source>
</evidence>
<sequence length="537" mass="58476">MAHRRKLAVLGALMAGTLTFTACSGNSRDSTPDIKDASADFGFQETGLPIVKDKLTLTFSGTKSALAPDYNTMSLVQQWEKDTNVHVQWENLPEAVFKEKKNLILASGDLPDAFFNSGLTDSEIATYSASGTLIPLEGLIEKNAPNLSKLLADRPDIKAAITSSDGHIYSLPSIEELGLVQFPNEIAINTSWLAKLGIPMPKTIDEFHDALLAFKTRDASGTGKTIPLSFMPGSWCGDIVDLIAALGEVPDNMDHRIVQDGKVIYTATQEGYKKAIQTLHEWYQEGLIDPESFSQDDKAYLAKGKASTENLGSFVWWEVKEMVGADRAGNYSLVPVLEGVNGKHLASQSNNQEIARGAFAITRANKYPAATMRWADHLYDPVQSAQANWGPIGETLQKDAATGLLTQIPAPAGTSEGERRQKVAPGGPKANTAENFKNVVAPEPRAAERQKTVEDNYKPYAANDGYPPVALSNEELQQISTVEADAASLVKQNTAKWIVSGGIETEWDGYVSQLKNIGLDKMIEVYQQAYDRYKSNS</sequence>
<feature type="region of interest" description="Disordered" evidence="1">
    <location>
        <begin position="409"/>
        <end position="433"/>
    </location>
</feature>
<dbReference type="PANTHER" id="PTHR43649">
    <property type="entry name" value="ARABINOSE-BINDING PROTEIN-RELATED"/>
    <property type="match status" value="1"/>
</dbReference>
<comment type="caution">
    <text evidence="3">The sequence shown here is derived from an EMBL/GenBank/DDBJ whole genome shotgun (WGS) entry which is preliminary data.</text>
</comment>
<feature type="chain" id="PRO_5046152099" evidence="2">
    <location>
        <begin position="23"/>
        <end position="537"/>
    </location>
</feature>
<feature type="signal peptide" evidence="2">
    <location>
        <begin position="1"/>
        <end position="22"/>
    </location>
</feature>
<dbReference type="PANTHER" id="PTHR43649:SF12">
    <property type="entry name" value="DIACETYLCHITOBIOSE BINDING PROTEIN DASA"/>
    <property type="match status" value="1"/>
</dbReference>
<proteinExistence type="predicted"/>
<dbReference type="PROSITE" id="PS51257">
    <property type="entry name" value="PROKAR_LIPOPROTEIN"/>
    <property type="match status" value="1"/>
</dbReference>
<evidence type="ECO:0000256" key="1">
    <source>
        <dbReference type="SAM" id="MobiDB-lite"/>
    </source>
</evidence>
<keyword evidence="4" id="KW-1185">Reference proteome</keyword>
<dbReference type="RefSeq" id="WP_216922029.1">
    <property type="nucleotide sequence ID" value="NZ_JAHOPC010000001.1"/>
</dbReference>
<evidence type="ECO:0000256" key="2">
    <source>
        <dbReference type="SAM" id="SignalP"/>
    </source>
</evidence>
<organism evidence="3 4">
    <name type="scientific">Paenarthrobacter aromaticivorans</name>
    <dbReference type="NCBI Taxonomy" id="2849150"/>
    <lineage>
        <taxon>Bacteria</taxon>
        <taxon>Bacillati</taxon>
        <taxon>Actinomycetota</taxon>
        <taxon>Actinomycetes</taxon>
        <taxon>Micrococcales</taxon>
        <taxon>Micrococcaceae</taxon>
        <taxon>Paenarthrobacter</taxon>
    </lineage>
</organism>
<name>A0ABS6I2I3_9MICC</name>
<dbReference type="EMBL" id="JAHOPC010000001">
    <property type="protein sequence ID" value="MBU8864998.1"/>
    <property type="molecule type" value="Genomic_DNA"/>
</dbReference>
<gene>
    <name evidence="3" type="ORF">KSW38_01645</name>
</gene>
<dbReference type="CDD" id="cd13581">
    <property type="entry name" value="PBP2_AlgQ_like_2"/>
    <property type="match status" value="1"/>
</dbReference>
<accession>A0ABS6I2I3</accession>
<evidence type="ECO:0000313" key="4">
    <source>
        <dbReference type="Proteomes" id="UP000824166"/>
    </source>
</evidence>